<keyword evidence="7 9" id="KW-1133">Transmembrane helix</keyword>
<feature type="transmembrane region" description="Helical" evidence="9">
    <location>
        <begin position="79"/>
        <end position="97"/>
    </location>
</feature>
<dbReference type="GO" id="GO:0140359">
    <property type="term" value="F:ABC-type transporter activity"/>
    <property type="evidence" value="ECO:0007669"/>
    <property type="project" value="InterPro"/>
</dbReference>
<feature type="transmembrane region" description="Helical" evidence="9">
    <location>
        <begin position="257"/>
        <end position="276"/>
    </location>
</feature>
<keyword evidence="5" id="KW-0997">Cell inner membrane</keyword>
<evidence type="ECO:0000313" key="11">
    <source>
        <dbReference type="EMBL" id="PHQ28664.1"/>
    </source>
</evidence>
<dbReference type="InterPro" id="IPR047817">
    <property type="entry name" value="ABC2_TM_bact-type"/>
</dbReference>
<protein>
    <recommendedName>
        <fullName evidence="9">Transport permease protein</fullName>
    </recommendedName>
</protein>
<reference evidence="11 12" key="1">
    <citation type="submission" date="2017-08" db="EMBL/GenBank/DDBJ databases">
        <title>The whole genome shortgun sequences of strain Leeuwenhoekiella nanhaiensis G18 from the South China Sea.</title>
        <authorList>
            <person name="Liu Q."/>
        </authorList>
    </citation>
    <scope>NUCLEOTIDE SEQUENCE [LARGE SCALE GENOMIC DNA]</scope>
    <source>
        <strain evidence="11 12">G18</strain>
    </source>
</reference>
<feature type="transmembrane region" description="Helical" evidence="9">
    <location>
        <begin position="132"/>
        <end position="152"/>
    </location>
</feature>
<dbReference type="PANTHER" id="PTHR30413">
    <property type="entry name" value="INNER MEMBRANE TRANSPORT PERMEASE"/>
    <property type="match status" value="1"/>
</dbReference>
<dbReference type="GO" id="GO:0015920">
    <property type="term" value="P:lipopolysaccharide transport"/>
    <property type="evidence" value="ECO:0007669"/>
    <property type="project" value="TreeGrafter"/>
</dbReference>
<dbReference type="PANTHER" id="PTHR30413:SF8">
    <property type="entry name" value="TRANSPORT PERMEASE PROTEIN"/>
    <property type="match status" value="1"/>
</dbReference>
<accession>A0A2G1VPI7</accession>
<evidence type="ECO:0000256" key="3">
    <source>
        <dbReference type="ARBA" id="ARBA00022448"/>
    </source>
</evidence>
<evidence type="ECO:0000256" key="7">
    <source>
        <dbReference type="ARBA" id="ARBA00022989"/>
    </source>
</evidence>
<gene>
    <name evidence="11" type="ORF">CJ305_14240</name>
</gene>
<evidence type="ECO:0000256" key="5">
    <source>
        <dbReference type="ARBA" id="ARBA00022519"/>
    </source>
</evidence>
<keyword evidence="4 9" id="KW-1003">Cell membrane</keyword>
<feature type="transmembrane region" description="Helical" evidence="9">
    <location>
        <begin position="164"/>
        <end position="184"/>
    </location>
</feature>
<dbReference type="PROSITE" id="PS51012">
    <property type="entry name" value="ABC_TM2"/>
    <property type="match status" value="1"/>
</dbReference>
<feature type="transmembrane region" description="Helical" evidence="9">
    <location>
        <begin position="196"/>
        <end position="215"/>
    </location>
</feature>
<evidence type="ECO:0000256" key="8">
    <source>
        <dbReference type="ARBA" id="ARBA00023136"/>
    </source>
</evidence>
<evidence type="ECO:0000256" key="2">
    <source>
        <dbReference type="ARBA" id="ARBA00007783"/>
    </source>
</evidence>
<dbReference type="InterPro" id="IPR013525">
    <property type="entry name" value="ABC2_TM"/>
</dbReference>
<dbReference type="GO" id="GO:0005886">
    <property type="term" value="C:plasma membrane"/>
    <property type="evidence" value="ECO:0007669"/>
    <property type="project" value="UniProtKB-SubCell"/>
</dbReference>
<comment type="caution">
    <text evidence="11">The sequence shown here is derived from an EMBL/GenBank/DDBJ whole genome shotgun (WGS) entry which is preliminary data.</text>
</comment>
<evidence type="ECO:0000256" key="1">
    <source>
        <dbReference type="ARBA" id="ARBA00004429"/>
    </source>
</evidence>
<name>A0A2G1VPI7_9FLAO</name>
<proteinExistence type="inferred from homology"/>
<sequence>MAENEDWLYEINAKQHLIHLDLKEIWRYKDLLFLFIRRDIIAAYKQSILGPLWYLIQPLFTGIIFTLVFNNIASISTGGAPPFLFNLAGITMWSYFAQCLNNTSNTFASNAGLFAKVYFPRIIAPMSQAISALFKLSIQLFIFTCFYLYFVAKGSAISPNYTLWFIPFLILIVAVLGLGTGMLISSLTTKYRDFRILIGFATTLLMYISAVMYPISEVQNSKTLSEYTWVVELNPIAILIEAFRYMTLQEGIFNWGLLGYCALLSLMVFFVGLVVFNRTGRNFIDTI</sequence>
<keyword evidence="12" id="KW-1185">Reference proteome</keyword>
<keyword evidence="8 9" id="KW-0472">Membrane</keyword>
<dbReference type="Pfam" id="PF01061">
    <property type="entry name" value="ABC2_membrane"/>
    <property type="match status" value="1"/>
</dbReference>
<evidence type="ECO:0000256" key="9">
    <source>
        <dbReference type="RuleBase" id="RU361157"/>
    </source>
</evidence>
<comment type="similarity">
    <text evidence="2 9">Belongs to the ABC-2 integral membrane protein family.</text>
</comment>
<dbReference type="AlphaFoldDB" id="A0A2G1VPI7"/>
<keyword evidence="6 9" id="KW-0812">Transmembrane</keyword>
<comment type="subcellular location">
    <subcellularLocation>
        <location evidence="1">Cell inner membrane</location>
        <topology evidence="1">Multi-pass membrane protein</topology>
    </subcellularLocation>
    <subcellularLocation>
        <location evidence="9">Cell membrane</location>
        <topology evidence="9">Multi-pass membrane protein</topology>
    </subcellularLocation>
</comment>
<feature type="domain" description="ABC transmembrane type-2" evidence="10">
    <location>
        <begin position="49"/>
        <end position="279"/>
    </location>
</feature>
<dbReference type="Proteomes" id="UP000229433">
    <property type="component" value="Unassembled WGS sequence"/>
</dbReference>
<dbReference type="OrthoDB" id="9786910at2"/>
<dbReference type="EMBL" id="NQXA01000012">
    <property type="protein sequence ID" value="PHQ28664.1"/>
    <property type="molecule type" value="Genomic_DNA"/>
</dbReference>
<evidence type="ECO:0000256" key="4">
    <source>
        <dbReference type="ARBA" id="ARBA00022475"/>
    </source>
</evidence>
<evidence type="ECO:0000313" key="12">
    <source>
        <dbReference type="Proteomes" id="UP000229433"/>
    </source>
</evidence>
<keyword evidence="3 9" id="KW-0813">Transport</keyword>
<dbReference type="RefSeq" id="WP_099646956.1">
    <property type="nucleotide sequence ID" value="NZ_KZ319294.1"/>
</dbReference>
<organism evidence="11 12">
    <name type="scientific">Leeuwenhoekiella nanhaiensis</name>
    <dbReference type="NCBI Taxonomy" id="1655491"/>
    <lineage>
        <taxon>Bacteria</taxon>
        <taxon>Pseudomonadati</taxon>
        <taxon>Bacteroidota</taxon>
        <taxon>Flavobacteriia</taxon>
        <taxon>Flavobacteriales</taxon>
        <taxon>Flavobacteriaceae</taxon>
        <taxon>Leeuwenhoekiella</taxon>
    </lineage>
</organism>
<evidence type="ECO:0000259" key="10">
    <source>
        <dbReference type="PROSITE" id="PS51012"/>
    </source>
</evidence>
<evidence type="ECO:0000256" key="6">
    <source>
        <dbReference type="ARBA" id="ARBA00022692"/>
    </source>
</evidence>
<feature type="transmembrane region" description="Helical" evidence="9">
    <location>
        <begin position="52"/>
        <end position="73"/>
    </location>
</feature>